<gene>
    <name evidence="2" type="ORF">GRG538_LOCUS9474</name>
    <name evidence="3" type="ORF">QYT958_LOCUS17081</name>
</gene>
<keyword evidence="1" id="KW-0812">Transmembrane</keyword>
<proteinExistence type="predicted"/>
<name>A0A817ZS80_9BILA</name>
<dbReference type="EMBL" id="CAJOBR010002546">
    <property type="protein sequence ID" value="CAF4688924.1"/>
    <property type="molecule type" value="Genomic_DNA"/>
</dbReference>
<comment type="caution">
    <text evidence="2">The sequence shown here is derived from an EMBL/GenBank/DDBJ whole genome shotgun (WGS) entry which is preliminary data.</text>
</comment>
<feature type="transmembrane region" description="Helical" evidence="1">
    <location>
        <begin position="29"/>
        <end position="48"/>
    </location>
</feature>
<keyword evidence="1" id="KW-1133">Transmembrane helix</keyword>
<evidence type="ECO:0000313" key="3">
    <source>
        <dbReference type="EMBL" id="CAF4688924.1"/>
    </source>
</evidence>
<keyword evidence="1" id="KW-0472">Membrane</keyword>
<dbReference type="EMBL" id="CAJNYT010001084">
    <property type="protein sequence ID" value="CAF3394953.1"/>
    <property type="molecule type" value="Genomic_DNA"/>
</dbReference>
<dbReference type="AlphaFoldDB" id="A0A817ZS80"/>
<organism evidence="2 4">
    <name type="scientific">Rotaria socialis</name>
    <dbReference type="NCBI Taxonomy" id="392032"/>
    <lineage>
        <taxon>Eukaryota</taxon>
        <taxon>Metazoa</taxon>
        <taxon>Spiralia</taxon>
        <taxon>Gnathifera</taxon>
        <taxon>Rotifera</taxon>
        <taxon>Eurotatoria</taxon>
        <taxon>Bdelloidea</taxon>
        <taxon>Philodinida</taxon>
        <taxon>Philodinidae</taxon>
        <taxon>Rotaria</taxon>
    </lineage>
</organism>
<sequence length="171" mass="18715">MSSTVQPTTFLPGGISSIYNTNLHLAPPYIFVIILCCLIFLLILLILFREILKSRGMLRDCCNYKGSGVQCLGCQECCAACAETCDCCRTTSIESCLDACCPKRGSMDFADVITCEACCNGQCCTCCGTNCICAPTDSNVNCLCFACQQTYKTIRKLRQEDYLTFGLISNK</sequence>
<evidence type="ECO:0000313" key="2">
    <source>
        <dbReference type="EMBL" id="CAF3394953.1"/>
    </source>
</evidence>
<accession>A0A817ZS80</accession>
<evidence type="ECO:0000256" key="1">
    <source>
        <dbReference type="SAM" id="Phobius"/>
    </source>
</evidence>
<protein>
    <submittedName>
        <fullName evidence="2">Uncharacterized protein</fullName>
    </submittedName>
</protein>
<dbReference type="Proteomes" id="UP000663872">
    <property type="component" value="Unassembled WGS sequence"/>
</dbReference>
<evidence type="ECO:0000313" key="4">
    <source>
        <dbReference type="Proteomes" id="UP000663872"/>
    </source>
</evidence>
<dbReference type="Proteomes" id="UP000663848">
    <property type="component" value="Unassembled WGS sequence"/>
</dbReference>
<reference evidence="2" key="1">
    <citation type="submission" date="2021-02" db="EMBL/GenBank/DDBJ databases">
        <authorList>
            <person name="Nowell W R."/>
        </authorList>
    </citation>
    <scope>NUCLEOTIDE SEQUENCE</scope>
</reference>